<evidence type="ECO:0000313" key="2">
    <source>
        <dbReference type="Proteomes" id="UP000001971"/>
    </source>
</evidence>
<protein>
    <recommendedName>
        <fullName evidence="3">Flagellar protein lafD</fullName>
    </recommendedName>
</protein>
<dbReference type="AlphaFoldDB" id="A0A0E1NUJ4"/>
<dbReference type="PATRIC" id="fig|360102.15.peg.1753"/>
<gene>
    <name evidence="1" type="ordered locus">YPA_3048</name>
</gene>
<sequence>MTILATAEALSGELESASQSKDWPRLLLLDERVAHLLVSIAKQKLSSDCVQSLKLLQQSHQRAIQRCQAYQQVLKADMEQMRNRQEGISAYAAMAIRAYQDMAQEEGR</sequence>
<proteinExistence type="predicted"/>
<name>A0A0E1NUJ4_YERPA</name>
<dbReference type="GeneID" id="57973884"/>
<dbReference type="Proteomes" id="UP000001971">
    <property type="component" value="Chromosome"/>
</dbReference>
<dbReference type="HOGENOM" id="CLU_174135_0_0_6"/>
<reference evidence="1 2" key="1">
    <citation type="journal article" date="2006" name="J. Bacteriol.">
        <title>Complete genome sequence of Yersinia pestis strains Antiqua and Nepal516: evidence of gene reduction in an emerging pathogen.</title>
        <authorList>
            <person name="Chain P.S."/>
            <person name="Hu P."/>
            <person name="Malfatti S.A."/>
            <person name="Radnedge L."/>
            <person name="Larimer F."/>
            <person name="Vergez L.M."/>
            <person name="Worsham P."/>
            <person name="Chu M.C."/>
            <person name="Andersen G.L."/>
        </authorList>
    </citation>
    <scope>NUCLEOTIDE SEQUENCE [LARGE SCALE GENOMIC DNA]</scope>
    <source>
        <strain evidence="1 2">Antiqua</strain>
    </source>
</reference>
<evidence type="ECO:0000313" key="1">
    <source>
        <dbReference type="EMBL" id="ABG15010.1"/>
    </source>
</evidence>
<organism evidence="1 2">
    <name type="scientific">Yersinia pestis bv. Antiqua (strain Antiqua)</name>
    <dbReference type="NCBI Taxonomy" id="360102"/>
    <lineage>
        <taxon>Bacteria</taxon>
        <taxon>Pseudomonadati</taxon>
        <taxon>Pseudomonadota</taxon>
        <taxon>Gammaproteobacteria</taxon>
        <taxon>Enterobacterales</taxon>
        <taxon>Yersiniaceae</taxon>
        <taxon>Yersinia</taxon>
    </lineage>
</organism>
<dbReference type="EMBL" id="CP000308">
    <property type="protein sequence ID" value="ABG15010.1"/>
    <property type="molecule type" value="Genomic_DNA"/>
</dbReference>
<accession>A0A0E1NUJ4</accession>
<dbReference type="RefSeq" id="WP_002211416.1">
    <property type="nucleotide sequence ID" value="NC_008150.1"/>
</dbReference>
<dbReference type="KEGG" id="ypa:YPA_3048"/>
<evidence type="ECO:0008006" key="3">
    <source>
        <dbReference type="Google" id="ProtNLM"/>
    </source>
</evidence>